<dbReference type="InterPro" id="IPR021947">
    <property type="entry name" value="DUF3564"/>
</dbReference>
<protein>
    <recommendedName>
        <fullName evidence="3">DUF3564 family protein</fullName>
    </recommendedName>
</protein>
<accession>A0A1B4FKW0</accession>
<dbReference type="AlphaFoldDB" id="A0A1B4FKW0"/>
<dbReference type="KEGG" id="buu:WS70_20740"/>
<proteinExistence type="predicted"/>
<dbReference type="EMBL" id="CP013387">
    <property type="protein sequence ID" value="AOJ04284.1"/>
    <property type="molecule type" value="Genomic_DNA"/>
</dbReference>
<dbReference type="Proteomes" id="UP000062519">
    <property type="component" value="Chromosome 2"/>
</dbReference>
<reference evidence="1 2" key="1">
    <citation type="submission" date="2015-12" db="EMBL/GenBank/DDBJ databases">
        <title>Diversity of Burkholderia near neighbor genomes.</title>
        <authorList>
            <person name="Sahl J."/>
            <person name="Wagner D."/>
            <person name="Keim P."/>
        </authorList>
    </citation>
    <scope>NUCLEOTIDE SEQUENCE [LARGE SCALE GENOMIC DNA]</scope>
    <source>
        <strain evidence="1 2">BDU6</strain>
    </source>
</reference>
<organism evidence="1 2">
    <name type="scientific">Burkholderia mayonis</name>
    <dbReference type="NCBI Taxonomy" id="1385591"/>
    <lineage>
        <taxon>Bacteria</taxon>
        <taxon>Pseudomonadati</taxon>
        <taxon>Pseudomonadota</taxon>
        <taxon>Betaproteobacteria</taxon>
        <taxon>Burkholderiales</taxon>
        <taxon>Burkholderiaceae</taxon>
        <taxon>Burkholderia</taxon>
        <taxon>pseudomallei group</taxon>
    </lineage>
</organism>
<dbReference type="RefSeq" id="WP_059469623.1">
    <property type="nucleotide sequence ID" value="NZ_CP013387.1"/>
</dbReference>
<gene>
    <name evidence="1" type="ORF">WS70_20740</name>
</gene>
<evidence type="ECO:0008006" key="3">
    <source>
        <dbReference type="Google" id="ProtNLM"/>
    </source>
</evidence>
<evidence type="ECO:0000313" key="1">
    <source>
        <dbReference type="EMBL" id="AOJ04284.1"/>
    </source>
</evidence>
<name>A0A1B4FKW0_9BURK</name>
<evidence type="ECO:0000313" key="2">
    <source>
        <dbReference type="Proteomes" id="UP000062519"/>
    </source>
</evidence>
<dbReference type="Pfam" id="PF12087">
    <property type="entry name" value="DUF3564"/>
    <property type="match status" value="1"/>
</dbReference>
<keyword evidence="2" id="KW-1185">Reference proteome</keyword>
<sequence length="118" mass="13007">MRLTIRINGSDSSAQQFAVLWLDTEEHLWSREAHQGIDLPTWGKMKDVEGAIALCSADSGEALCRLQGLSFSNVQPSSEDEEHGAVDLGGKRPQGAWRLQAVDSESFQPEHQGFTVVR</sequence>